<dbReference type="PANTHER" id="PTHR12468">
    <property type="entry name" value="GPI MANNOSYLTRANSFERASE 2"/>
    <property type="match status" value="1"/>
</dbReference>
<dbReference type="GO" id="GO:0031501">
    <property type="term" value="C:mannosyltransferase complex"/>
    <property type="evidence" value="ECO:0007669"/>
    <property type="project" value="TreeGrafter"/>
</dbReference>
<keyword evidence="4" id="KW-0328">Glycosyltransferase</keyword>
<keyword evidence="3" id="KW-0337">GPI-anchor biosynthesis</keyword>
<evidence type="ECO:0000256" key="2">
    <source>
        <dbReference type="ARBA" id="ARBA00004687"/>
    </source>
</evidence>
<sequence length="370" mass="40090">MWIGSRLGIVLLTVMAGGMVFAGEGKPLLERWRAWDANLLIVIAEYGYDGEPGKPNDAGLPAFFPGMPLMLRLVHPIVSEWTLTGILISLVAGGVAAVALVRLGDHEGAEGTGWRALLMLLLCPTAVFLFAGYSEALFLAFGIPAWLAARRGNWPAAGLLGAGASCVRITGLFLALALIVEYFTGPWRAARGGSPYRQTIAWLLAPFVPLALYSAYQYGRTGDWLAWNHAQEAGWGRSLVMPWEAWATTWASAAGDGQFAWAFRMEIAGAVVGVAFTLWLLVRRRWSELTYVGLQVGALVCSAYYLSIPRSALLWWPLWLALARAATPRKDPGDGWAEPLRPGLLVFYALVAGPLMVLNTLTFLKGGWAG</sequence>
<comment type="caution">
    <text evidence="11">The sequence shown here is derived from an EMBL/GenBank/DDBJ whole genome shotgun (WGS) entry which is preliminary data.</text>
</comment>
<evidence type="ECO:0000256" key="4">
    <source>
        <dbReference type="ARBA" id="ARBA00022676"/>
    </source>
</evidence>
<evidence type="ECO:0008006" key="13">
    <source>
        <dbReference type="Google" id="ProtNLM"/>
    </source>
</evidence>
<comment type="pathway">
    <text evidence="2">Glycolipid biosynthesis; glycosylphosphatidylinositol-anchor biosynthesis.</text>
</comment>
<name>A0A2W2GPZ1_9ACTN</name>
<dbReference type="GO" id="GO:0016020">
    <property type="term" value="C:membrane"/>
    <property type="evidence" value="ECO:0007669"/>
    <property type="project" value="GOC"/>
</dbReference>
<evidence type="ECO:0000313" key="11">
    <source>
        <dbReference type="EMBL" id="PZG49823.1"/>
    </source>
</evidence>
<feature type="transmembrane region" description="Helical" evidence="10">
    <location>
        <begin position="261"/>
        <end position="282"/>
    </location>
</feature>
<dbReference type="Proteomes" id="UP000248544">
    <property type="component" value="Unassembled WGS sequence"/>
</dbReference>
<keyword evidence="6 10" id="KW-0812">Transmembrane</keyword>
<keyword evidence="5" id="KW-0808">Transferase</keyword>
<organism evidence="11 12">
    <name type="scientific">Spongiactinospora gelatinilytica</name>
    <dbReference type="NCBI Taxonomy" id="2666298"/>
    <lineage>
        <taxon>Bacteria</taxon>
        <taxon>Bacillati</taxon>
        <taxon>Actinomycetota</taxon>
        <taxon>Actinomycetes</taxon>
        <taxon>Streptosporangiales</taxon>
        <taxon>Streptosporangiaceae</taxon>
        <taxon>Spongiactinospora</taxon>
    </lineage>
</organism>
<evidence type="ECO:0000256" key="5">
    <source>
        <dbReference type="ARBA" id="ARBA00022679"/>
    </source>
</evidence>
<dbReference type="GO" id="GO:0004376">
    <property type="term" value="F:GPI mannosyltransferase activity"/>
    <property type="evidence" value="ECO:0007669"/>
    <property type="project" value="InterPro"/>
</dbReference>
<evidence type="ECO:0000313" key="12">
    <source>
        <dbReference type="Proteomes" id="UP000248544"/>
    </source>
</evidence>
<dbReference type="AlphaFoldDB" id="A0A2W2GPZ1"/>
<accession>A0A2W2GPZ1</accession>
<evidence type="ECO:0000256" key="3">
    <source>
        <dbReference type="ARBA" id="ARBA00022502"/>
    </source>
</evidence>
<comment type="subcellular location">
    <subcellularLocation>
        <location evidence="1">Endoplasmic reticulum membrane</location>
        <topology evidence="1">Multi-pass membrane protein</topology>
    </subcellularLocation>
</comment>
<dbReference type="Pfam" id="PF04188">
    <property type="entry name" value="Mannosyl_trans2"/>
    <property type="match status" value="1"/>
</dbReference>
<dbReference type="EMBL" id="POUA01000065">
    <property type="protein sequence ID" value="PZG49823.1"/>
    <property type="molecule type" value="Genomic_DNA"/>
</dbReference>
<evidence type="ECO:0000256" key="10">
    <source>
        <dbReference type="SAM" id="Phobius"/>
    </source>
</evidence>
<reference evidence="11 12" key="1">
    <citation type="submission" date="2018-01" db="EMBL/GenBank/DDBJ databases">
        <title>Draft genome sequence of Sphaerisporangium sp. 7K107.</title>
        <authorList>
            <person name="Sahin N."/>
            <person name="Saygin H."/>
            <person name="Ay H."/>
        </authorList>
    </citation>
    <scope>NUCLEOTIDE SEQUENCE [LARGE SCALE GENOMIC DNA]</scope>
    <source>
        <strain evidence="11 12">7K107</strain>
    </source>
</reference>
<evidence type="ECO:0000256" key="9">
    <source>
        <dbReference type="ARBA" id="ARBA00023136"/>
    </source>
</evidence>
<evidence type="ECO:0000256" key="7">
    <source>
        <dbReference type="ARBA" id="ARBA00022824"/>
    </source>
</evidence>
<keyword evidence="7" id="KW-0256">Endoplasmic reticulum</keyword>
<dbReference type="InterPro" id="IPR007315">
    <property type="entry name" value="PIG-V/Gpi18"/>
</dbReference>
<dbReference type="GO" id="GO:0000009">
    <property type="term" value="F:alpha-1,6-mannosyltransferase activity"/>
    <property type="evidence" value="ECO:0007669"/>
    <property type="project" value="InterPro"/>
</dbReference>
<evidence type="ECO:0000256" key="6">
    <source>
        <dbReference type="ARBA" id="ARBA00022692"/>
    </source>
</evidence>
<feature type="transmembrane region" description="Helical" evidence="10">
    <location>
        <begin position="116"/>
        <end position="147"/>
    </location>
</feature>
<keyword evidence="9 10" id="KW-0472">Membrane</keyword>
<proteinExistence type="predicted"/>
<feature type="transmembrane region" description="Helical" evidence="10">
    <location>
        <begin position="159"/>
        <end position="180"/>
    </location>
</feature>
<keyword evidence="12" id="KW-1185">Reference proteome</keyword>
<keyword evidence="8 10" id="KW-1133">Transmembrane helix</keyword>
<gene>
    <name evidence="11" type="ORF">C1I98_11275</name>
</gene>
<dbReference type="GO" id="GO:0006506">
    <property type="term" value="P:GPI anchor biosynthetic process"/>
    <property type="evidence" value="ECO:0007669"/>
    <property type="project" value="UniProtKB-UniPathway"/>
</dbReference>
<dbReference type="UniPathway" id="UPA00196"/>
<evidence type="ECO:0000256" key="8">
    <source>
        <dbReference type="ARBA" id="ARBA00022989"/>
    </source>
</evidence>
<feature type="transmembrane region" description="Helical" evidence="10">
    <location>
        <begin position="200"/>
        <end position="219"/>
    </location>
</feature>
<evidence type="ECO:0000256" key="1">
    <source>
        <dbReference type="ARBA" id="ARBA00004477"/>
    </source>
</evidence>
<dbReference type="PANTHER" id="PTHR12468:SF2">
    <property type="entry name" value="GPI MANNOSYLTRANSFERASE 2"/>
    <property type="match status" value="1"/>
</dbReference>
<feature type="transmembrane region" description="Helical" evidence="10">
    <location>
        <begin position="345"/>
        <end position="364"/>
    </location>
</feature>
<feature type="transmembrane region" description="Helical" evidence="10">
    <location>
        <begin position="81"/>
        <end position="104"/>
    </location>
</feature>
<feature type="transmembrane region" description="Helical" evidence="10">
    <location>
        <begin position="289"/>
        <end position="308"/>
    </location>
</feature>
<protein>
    <recommendedName>
        <fullName evidence="13">Integral membrane protein</fullName>
    </recommendedName>
</protein>